<dbReference type="EMBL" id="CM044702">
    <property type="protein sequence ID" value="KAI5678638.1"/>
    <property type="molecule type" value="Genomic_DNA"/>
</dbReference>
<gene>
    <name evidence="1" type="ORF">M9H77_09588</name>
</gene>
<evidence type="ECO:0000313" key="1">
    <source>
        <dbReference type="EMBL" id="KAI5678638.1"/>
    </source>
</evidence>
<keyword evidence="2" id="KW-1185">Reference proteome</keyword>
<dbReference type="Proteomes" id="UP001060085">
    <property type="component" value="Linkage Group LG02"/>
</dbReference>
<comment type="caution">
    <text evidence="1">The sequence shown here is derived from an EMBL/GenBank/DDBJ whole genome shotgun (WGS) entry which is preliminary data.</text>
</comment>
<sequence length="578" mass="64887">MATVSTSGVGLGGVKFHSPKSPKPFSSFLGKKLKLRPFTESVQFRKLYTSRSQKFAVFASAGDFVGFVHDVFLGVGVGLPCTVMECGDIIYRSTLPRSNGITLTVPGVILALGTLSYLWATPGVAPGFFDMFVLAFVERVFRPTFKKDDFVLGKKLGEGSFGAVYRASLAKKPNSKDGDLVLKKATEYGAVEIWMNERVRRACASSCADFIYGFLESSAKKSGEYWLIWRFEGEATLADLMQSKEFPYNVEALILGKGRDLPKGLERENRIIQTIMRQLLFALDGLHSTGIVHRDIKPQNIIFSEGSQTFKIIDLGAAADLRVGINYIPNEFLLDPRYAAPEQYIMSTQTPSAPSAPVATALSPVLWQLNLPDRFDIYSAGLMFLQMAFPGLRSDSSLIQFNRQLKRCDYDLVAWRNTVEPRASADLRRGFELLDLDGGIGWELLTSMVRYKARQRISAKGALAHPYFDREGLLALSFMQNLRLQLFRATQQDYSEAAKWIIQLMAKSGTEQDGGFTEAQLQELRNIEPKKKSSAQRNALASALKLQRKIIRTINESVDELNRRRKSLWWSRWIPREE</sequence>
<accession>A0ACC0C0Y7</accession>
<organism evidence="1 2">
    <name type="scientific">Catharanthus roseus</name>
    <name type="common">Madagascar periwinkle</name>
    <name type="synonym">Vinca rosea</name>
    <dbReference type="NCBI Taxonomy" id="4058"/>
    <lineage>
        <taxon>Eukaryota</taxon>
        <taxon>Viridiplantae</taxon>
        <taxon>Streptophyta</taxon>
        <taxon>Embryophyta</taxon>
        <taxon>Tracheophyta</taxon>
        <taxon>Spermatophyta</taxon>
        <taxon>Magnoliopsida</taxon>
        <taxon>eudicotyledons</taxon>
        <taxon>Gunneridae</taxon>
        <taxon>Pentapetalae</taxon>
        <taxon>asterids</taxon>
        <taxon>lamiids</taxon>
        <taxon>Gentianales</taxon>
        <taxon>Apocynaceae</taxon>
        <taxon>Rauvolfioideae</taxon>
        <taxon>Vinceae</taxon>
        <taxon>Catharanthinae</taxon>
        <taxon>Catharanthus</taxon>
    </lineage>
</organism>
<proteinExistence type="predicted"/>
<protein>
    <submittedName>
        <fullName evidence="1">Uncharacterized protein</fullName>
    </submittedName>
</protein>
<evidence type="ECO:0000313" key="2">
    <source>
        <dbReference type="Proteomes" id="UP001060085"/>
    </source>
</evidence>
<reference evidence="2" key="1">
    <citation type="journal article" date="2023" name="Nat. Plants">
        <title>Single-cell RNA sequencing provides a high-resolution roadmap for understanding the multicellular compartmentation of specialized metabolism.</title>
        <authorList>
            <person name="Sun S."/>
            <person name="Shen X."/>
            <person name="Li Y."/>
            <person name="Li Y."/>
            <person name="Wang S."/>
            <person name="Li R."/>
            <person name="Zhang H."/>
            <person name="Shen G."/>
            <person name="Guo B."/>
            <person name="Wei J."/>
            <person name="Xu J."/>
            <person name="St-Pierre B."/>
            <person name="Chen S."/>
            <person name="Sun C."/>
        </authorList>
    </citation>
    <scope>NUCLEOTIDE SEQUENCE [LARGE SCALE GENOMIC DNA]</scope>
</reference>
<name>A0ACC0C0Y7_CATRO</name>